<reference evidence="1" key="1">
    <citation type="submission" date="2018-02" db="EMBL/GenBank/DDBJ databases">
        <title>Rhizophora mucronata_Transcriptome.</title>
        <authorList>
            <person name="Meera S.P."/>
            <person name="Sreeshan A."/>
            <person name="Augustine A."/>
        </authorList>
    </citation>
    <scope>NUCLEOTIDE SEQUENCE</scope>
    <source>
        <tissue evidence="1">Leaf</tissue>
    </source>
</reference>
<organism evidence="1">
    <name type="scientific">Rhizophora mucronata</name>
    <name type="common">Asiatic mangrove</name>
    <dbReference type="NCBI Taxonomy" id="61149"/>
    <lineage>
        <taxon>Eukaryota</taxon>
        <taxon>Viridiplantae</taxon>
        <taxon>Streptophyta</taxon>
        <taxon>Embryophyta</taxon>
        <taxon>Tracheophyta</taxon>
        <taxon>Spermatophyta</taxon>
        <taxon>Magnoliopsida</taxon>
        <taxon>eudicotyledons</taxon>
        <taxon>Gunneridae</taxon>
        <taxon>Pentapetalae</taxon>
        <taxon>rosids</taxon>
        <taxon>fabids</taxon>
        <taxon>Malpighiales</taxon>
        <taxon>Rhizophoraceae</taxon>
        <taxon>Rhizophora</taxon>
    </lineage>
</organism>
<dbReference type="EMBL" id="GGEC01004235">
    <property type="protein sequence ID" value="MBW84718.1"/>
    <property type="molecule type" value="Transcribed_RNA"/>
</dbReference>
<accession>A0A2P2IU32</accession>
<protein>
    <submittedName>
        <fullName evidence="1">Uncharacterized protein</fullName>
    </submittedName>
</protein>
<proteinExistence type="predicted"/>
<evidence type="ECO:0000313" key="1">
    <source>
        <dbReference type="EMBL" id="MBW84718.1"/>
    </source>
</evidence>
<sequence>MLSIRTLQQEAYILSWFKLFKQLIVVKPSNISFLTSRAIEALLLMASQN</sequence>
<name>A0A2P2IU32_RHIMU</name>
<dbReference type="AlphaFoldDB" id="A0A2P2IU32"/>